<gene>
    <name evidence="1" type="ORF">BFL28_17250</name>
</gene>
<organism evidence="1 2">
    <name type="scientific">Sphingomonas turrisvirgatae</name>
    <dbReference type="NCBI Taxonomy" id="1888892"/>
    <lineage>
        <taxon>Bacteria</taxon>
        <taxon>Pseudomonadati</taxon>
        <taxon>Pseudomonadota</taxon>
        <taxon>Alphaproteobacteria</taxon>
        <taxon>Sphingomonadales</taxon>
        <taxon>Sphingomonadaceae</taxon>
        <taxon>Sphingomonas</taxon>
    </lineage>
</organism>
<proteinExistence type="predicted"/>
<dbReference type="EMBL" id="MDDS01000027">
    <property type="protein sequence ID" value="ODP37533.1"/>
    <property type="molecule type" value="Genomic_DNA"/>
</dbReference>
<sequence length="111" mass="12450">MAEQLPVILTDKAVEIIRMLGPGWPIVRTLTCSDEDEHEHDATAIERFVFAVYTLRDLGLIACDALSVTPQRATAIECALTPRGREYYRTLKQPAPHWQPAVRTQQDSAFG</sequence>
<reference evidence="1 2" key="1">
    <citation type="submission" date="2016-08" db="EMBL/GenBank/DDBJ databases">
        <title>Draft genome of the agarase producing Sphingomonas sp. MCT13.</title>
        <authorList>
            <person name="D'Andrea M.M."/>
            <person name="Rossolini G.M."/>
            <person name="Thaller M.C."/>
        </authorList>
    </citation>
    <scope>NUCLEOTIDE SEQUENCE [LARGE SCALE GENOMIC DNA]</scope>
    <source>
        <strain evidence="1 2">MCT13</strain>
    </source>
</reference>
<keyword evidence="2" id="KW-1185">Reference proteome</keyword>
<protein>
    <submittedName>
        <fullName evidence="1">Uncharacterized protein</fullName>
    </submittedName>
</protein>
<evidence type="ECO:0000313" key="2">
    <source>
        <dbReference type="Proteomes" id="UP000094487"/>
    </source>
</evidence>
<evidence type="ECO:0000313" key="1">
    <source>
        <dbReference type="EMBL" id="ODP37533.1"/>
    </source>
</evidence>
<accession>A0A1E3LUX7</accession>
<comment type="caution">
    <text evidence="1">The sequence shown here is derived from an EMBL/GenBank/DDBJ whole genome shotgun (WGS) entry which is preliminary data.</text>
</comment>
<dbReference type="AlphaFoldDB" id="A0A1E3LUX7"/>
<dbReference type="Proteomes" id="UP000094487">
    <property type="component" value="Unassembled WGS sequence"/>
</dbReference>
<name>A0A1E3LUX7_9SPHN</name>